<dbReference type="CDD" id="cd03443">
    <property type="entry name" value="PaaI_thioesterase"/>
    <property type="match status" value="1"/>
</dbReference>
<keyword evidence="4" id="KW-1185">Reference proteome</keyword>
<dbReference type="Proteomes" id="UP000324996">
    <property type="component" value="Unassembled WGS sequence"/>
</dbReference>
<evidence type="ECO:0000313" key="4">
    <source>
        <dbReference type="Proteomes" id="UP000324996"/>
    </source>
</evidence>
<dbReference type="Gene3D" id="3.10.129.10">
    <property type="entry name" value="Hotdog Thioesterase"/>
    <property type="match status" value="1"/>
</dbReference>
<proteinExistence type="predicted"/>
<accession>A0A5A7N6L7</accession>
<dbReference type="GO" id="GO:0005829">
    <property type="term" value="C:cytosol"/>
    <property type="evidence" value="ECO:0007669"/>
    <property type="project" value="TreeGrafter"/>
</dbReference>
<dbReference type="NCBIfam" id="TIGR00369">
    <property type="entry name" value="unchar_dom_1"/>
    <property type="match status" value="1"/>
</dbReference>
<dbReference type="InterPro" id="IPR029069">
    <property type="entry name" value="HotDog_dom_sf"/>
</dbReference>
<dbReference type="Pfam" id="PF03061">
    <property type="entry name" value="4HBT"/>
    <property type="match status" value="1"/>
</dbReference>
<dbReference type="RefSeq" id="WP_313979988.1">
    <property type="nucleotide sequence ID" value="NZ_BKCN01000005.1"/>
</dbReference>
<dbReference type="EMBL" id="BKCN01000005">
    <property type="protein sequence ID" value="GER03738.1"/>
    <property type="molecule type" value="Genomic_DNA"/>
</dbReference>
<dbReference type="InterPro" id="IPR006683">
    <property type="entry name" value="Thioestr_dom"/>
</dbReference>
<organism evidence="3 4">
    <name type="scientific">Iodidimonas nitroreducens</name>
    <dbReference type="NCBI Taxonomy" id="1236968"/>
    <lineage>
        <taxon>Bacteria</taxon>
        <taxon>Pseudomonadati</taxon>
        <taxon>Pseudomonadota</taxon>
        <taxon>Alphaproteobacteria</taxon>
        <taxon>Iodidimonadales</taxon>
        <taxon>Iodidimonadaceae</taxon>
        <taxon>Iodidimonas</taxon>
    </lineage>
</organism>
<evidence type="ECO:0000313" key="3">
    <source>
        <dbReference type="EMBL" id="GER03738.1"/>
    </source>
</evidence>
<sequence length="162" mass="17409">MSGADIQPDHQQPDHHQQADLDHFRSLFKSPAFALLGGEVLALDRDAGTSLIAFSPKPEFCNPFGQVQGGFVAAMLDSTSGIAAIAKSGFTCFVPTLEIKTSFIAPVRLGRLIGRGQCLHLGRSIGFLEGSLYDADHRLLARATVTCKPVLMEKALSRQTEA</sequence>
<reference evidence="3 4" key="1">
    <citation type="submission" date="2019-09" db="EMBL/GenBank/DDBJ databases">
        <title>NBRP : Genome information of microbial organism related human and environment.</title>
        <authorList>
            <person name="Hattori M."/>
            <person name="Oshima K."/>
            <person name="Inaba H."/>
            <person name="Suda W."/>
            <person name="Sakamoto M."/>
            <person name="Iino T."/>
            <person name="Kitahara M."/>
            <person name="Oshida Y."/>
            <person name="Iida T."/>
            <person name="Kudo T."/>
            <person name="Itoh T."/>
            <person name="Ohkuma M."/>
        </authorList>
    </citation>
    <scope>NUCLEOTIDE SEQUENCE [LARGE SCALE GENOMIC DNA]</scope>
    <source>
        <strain evidence="3 4">Q-1</strain>
    </source>
</reference>
<comment type="caution">
    <text evidence="3">The sequence shown here is derived from an EMBL/GenBank/DDBJ whole genome shotgun (WGS) entry which is preliminary data.</text>
</comment>
<dbReference type="PANTHER" id="PTHR43240">
    <property type="entry name" value="1,4-DIHYDROXY-2-NAPHTHOYL-COA THIOESTERASE 1"/>
    <property type="match status" value="1"/>
</dbReference>
<dbReference type="GO" id="GO:0061522">
    <property type="term" value="F:1,4-dihydroxy-2-naphthoyl-CoA thioesterase activity"/>
    <property type="evidence" value="ECO:0007669"/>
    <property type="project" value="TreeGrafter"/>
</dbReference>
<keyword evidence="1" id="KW-0378">Hydrolase</keyword>
<feature type="domain" description="Thioesterase" evidence="2">
    <location>
        <begin position="65"/>
        <end position="140"/>
    </location>
</feature>
<evidence type="ECO:0000259" key="2">
    <source>
        <dbReference type="Pfam" id="PF03061"/>
    </source>
</evidence>
<protein>
    <submittedName>
        <fullName evidence="3">Thioesterase</fullName>
    </submittedName>
</protein>
<evidence type="ECO:0000256" key="1">
    <source>
        <dbReference type="ARBA" id="ARBA00022801"/>
    </source>
</evidence>
<dbReference type="PANTHER" id="PTHR43240:SF1">
    <property type="entry name" value="BLR5584 PROTEIN"/>
    <property type="match status" value="1"/>
</dbReference>
<dbReference type="AlphaFoldDB" id="A0A5A7N6L7"/>
<dbReference type="SUPFAM" id="SSF54637">
    <property type="entry name" value="Thioesterase/thiol ester dehydrase-isomerase"/>
    <property type="match status" value="1"/>
</dbReference>
<name>A0A5A7N6L7_9PROT</name>
<gene>
    <name evidence="3" type="ORF">JCM17846_14200</name>
</gene>
<dbReference type="InterPro" id="IPR003736">
    <property type="entry name" value="PAAI_dom"/>
</dbReference>